<dbReference type="Proteomes" id="UP000268727">
    <property type="component" value="Unassembled WGS sequence"/>
</dbReference>
<dbReference type="EMBL" id="RJKM01000001">
    <property type="protein sequence ID" value="ROP35048.1"/>
    <property type="molecule type" value="Genomic_DNA"/>
</dbReference>
<feature type="chain" id="PRO_5018142361" description="Secreted protein" evidence="1">
    <location>
        <begin position="33"/>
        <end position="171"/>
    </location>
</feature>
<evidence type="ECO:0000313" key="3">
    <source>
        <dbReference type="Proteomes" id="UP000268727"/>
    </source>
</evidence>
<accession>A0A3N1GXS5</accession>
<evidence type="ECO:0008006" key="4">
    <source>
        <dbReference type="Google" id="ProtNLM"/>
    </source>
</evidence>
<evidence type="ECO:0000256" key="1">
    <source>
        <dbReference type="SAM" id="SignalP"/>
    </source>
</evidence>
<sequence length="171" mass="17690">MTSPLLSRFGRVAAVVVAAAATTFTLTGGASADPAAASVAFKAEHTDRCISSYTAGQLAWRNTLPVPPPEPVTTVKVTGEVALRNTTPCAPPDGAVAVAVFTAYSGRTVVDTERRSTTGATKFEFVLTVPLVPTPTPVPIDRVTVQVCHAPITPIPEPGPFTCGDISSYPI</sequence>
<evidence type="ECO:0000313" key="2">
    <source>
        <dbReference type="EMBL" id="ROP35048.1"/>
    </source>
</evidence>
<reference evidence="2 3" key="1">
    <citation type="submission" date="2018-11" db="EMBL/GenBank/DDBJ databases">
        <title>Sequencing the genomes of 1000 actinobacteria strains.</title>
        <authorList>
            <person name="Klenk H.-P."/>
        </authorList>
    </citation>
    <scope>NUCLEOTIDE SEQUENCE [LARGE SCALE GENOMIC DNA]</scope>
    <source>
        <strain evidence="2 3">DSM 44231</strain>
    </source>
</reference>
<dbReference type="AlphaFoldDB" id="A0A3N1GXS5"/>
<name>A0A3N1GXS5_9PSEU</name>
<organism evidence="2 3">
    <name type="scientific">Saccharothrix texasensis</name>
    <dbReference type="NCBI Taxonomy" id="103734"/>
    <lineage>
        <taxon>Bacteria</taxon>
        <taxon>Bacillati</taxon>
        <taxon>Actinomycetota</taxon>
        <taxon>Actinomycetes</taxon>
        <taxon>Pseudonocardiales</taxon>
        <taxon>Pseudonocardiaceae</taxon>
        <taxon>Saccharothrix</taxon>
    </lineage>
</organism>
<gene>
    <name evidence="2" type="ORF">EDD40_0261</name>
</gene>
<keyword evidence="1" id="KW-0732">Signal</keyword>
<comment type="caution">
    <text evidence="2">The sequence shown here is derived from an EMBL/GenBank/DDBJ whole genome shotgun (WGS) entry which is preliminary data.</text>
</comment>
<keyword evidence="3" id="KW-1185">Reference proteome</keyword>
<feature type="signal peptide" evidence="1">
    <location>
        <begin position="1"/>
        <end position="32"/>
    </location>
</feature>
<protein>
    <recommendedName>
        <fullName evidence="4">Secreted protein</fullName>
    </recommendedName>
</protein>
<proteinExistence type="predicted"/>